<reference evidence="5 6" key="1">
    <citation type="journal article" date="2019" name="Sci. Rep.">
        <title>A high-quality genome of Eragrostis curvula grass provides insights into Poaceae evolution and supports new strategies to enhance forage quality.</title>
        <authorList>
            <person name="Carballo J."/>
            <person name="Santos B.A.C.M."/>
            <person name="Zappacosta D."/>
            <person name="Garbus I."/>
            <person name="Selva J.P."/>
            <person name="Gallo C.A."/>
            <person name="Diaz A."/>
            <person name="Albertini E."/>
            <person name="Caccamo M."/>
            <person name="Echenique V."/>
        </authorList>
    </citation>
    <scope>NUCLEOTIDE SEQUENCE [LARGE SCALE GENOMIC DNA]</scope>
    <source>
        <strain evidence="6">cv. Victoria</strain>
        <tissue evidence="5">Leaf</tissue>
    </source>
</reference>
<keyword evidence="4" id="KW-0342">GTP-binding</keyword>
<dbReference type="InterPro" id="IPR036525">
    <property type="entry name" value="Tubulin/FtsZ_GTPase_sf"/>
</dbReference>
<dbReference type="GO" id="GO:0007017">
    <property type="term" value="P:microtubule-based process"/>
    <property type="evidence" value="ECO:0007669"/>
    <property type="project" value="InterPro"/>
</dbReference>
<gene>
    <name evidence="5" type="ORF">EJB05_56854</name>
</gene>
<feature type="non-terminal residue" evidence="5">
    <location>
        <position position="1"/>
    </location>
</feature>
<name>A0A5J9SI04_9POAL</name>
<dbReference type="InterPro" id="IPR000217">
    <property type="entry name" value="Tubulin"/>
</dbReference>
<evidence type="ECO:0000256" key="2">
    <source>
        <dbReference type="ARBA" id="ARBA00022701"/>
    </source>
</evidence>
<dbReference type="AlphaFoldDB" id="A0A5J9SI04"/>
<evidence type="ECO:0000313" key="6">
    <source>
        <dbReference type="Proteomes" id="UP000324897"/>
    </source>
</evidence>
<protein>
    <submittedName>
        <fullName evidence="5">Uncharacterized protein</fullName>
    </submittedName>
</protein>
<proteinExistence type="inferred from homology"/>
<dbReference type="SUPFAM" id="SSF52490">
    <property type="entry name" value="Tubulin nucleotide-binding domain-like"/>
    <property type="match status" value="1"/>
</dbReference>
<dbReference type="OrthoDB" id="1662883at2759"/>
<dbReference type="Proteomes" id="UP000324897">
    <property type="component" value="Unassembled WGS sequence"/>
</dbReference>
<dbReference type="Gene3D" id="3.40.50.1440">
    <property type="entry name" value="Tubulin/FtsZ, GTPase domain"/>
    <property type="match status" value="1"/>
</dbReference>
<dbReference type="EMBL" id="RWGY01000926">
    <property type="protein sequence ID" value="TVT97875.1"/>
    <property type="molecule type" value="Genomic_DNA"/>
</dbReference>
<sequence>MLEPPSALHTEYLLASLRVDYEEHEDDPENEGYEEDSDPNFEGKLYFSLIMIDPTKKKKKSLETIMTNRVDVCSSLLVVFSSVFPFKDWYGKHVDSRNGVRHMGTLLISEIREEYPDKMMLTFSVFPSPKVSDTVVEPCRRTAASPTCHS</sequence>
<accession>A0A5J9SI04</accession>
<dbReference type="PRINTS" id="PR01161">
    <property type="entry name" value="TUBULIN"/>
</dbReference>
<comment type="caution">
    <text evidence="5">The sequence shown here is derived from an EMBL/GenBank/DDBJ whole genome shotgun (WGS) entry which is preliminary data.</text>
</comment>
<keyword evidence="3" id="KW-0547">Nucleotide-binding</keyword>
<organism evidence="5 6">
    <name type="scientific">Eragrostis curvula</name>
    <name type="common">weeping love grass</name>
    <dbReference type="NCBI Taxonomy" id="38414"/>
    <lineage>
        <taxon>Eukaryota</taxon>
        <taxon>Viridiplantae</taxon>
        <taxon>Streptophyta</taxon>
        <taxon>Embryophyta</taxon>
        <taxon>Tracheophyta</taxon>
        <taxon>Spermatophyta</taxon>
        <taxon>Magnoliopsida</taxon>
        <taxon>Liliopsida</taxon>
        <taxon>Poales</taxon>
        <taxon>Poaceae</taxon>
        <taxon>PACMAD clade</taxon>
        <taxon>Chloridoideae</taxon>
        <taxon>Eragrostideae</taxon>
        <taxon>Eragrostidinae</taxon>
        <taxon>Eragrostis</taxon>
    </lineage>
</organism>
<evidence type="ECO:0000256" key="4">
    <source>
        <dbReference type="ARBA" id="ARBA00023134"/>
    </source>
</evidence>
<keyword evidence="6" id="KW-1185">Reference proteome</keyword>
<evidence type="ECO:0000256" key="3">
    <source>
        <dbReference type="ARBA" id="ARBA00022741"/>
    </source>
</evidence>
<comment type="similarity">
    <text evidence="1">Belongs to the tubulin family.</text>
</comment>
<dbReference type="Gramene" id="TVT97875">
    <property type="protein sequence ID" value="TVT97875"/>
    <property type="gene ID" value="EJB05_56854"/>
</dbReference>
<dbReference type="GO" id="GO:0005525">
    <property type="term" value="F:GTP binding"/>
    <property type="evidence" value="ECO:0007669"/>
    <property type="project" value="UniProtKB-KW"/>
</dbReference>
<keyword evidence="2" id="KW-0493">Microtubule</keyword>
<dbReference type="GO" id="GO:0005874">
    <property type="term" value="C:microtubule"/>
    <property type="evidence" value="ECO:0007669"/>
    <property type="project" value="UniProtKB-KW"/>
</dbReference>
<evidence type="ECO:0000313" key="5">
    <source>
        <dbReference type="EMBL" id="TVT97875.1"/>
    </source>
</evidence>
<evidence type="ECO:0000256" key="1">
    <source>
        <dbReference type="ARBA" id="ARBA00009636"/>
    </source>
</evidence>